<evidence type="ECO:0000313" key="3">
    <source>
        <dbReference type="Proteomes" id="UP000321353"/>
    </source>
</evidence>
<feature type="transmembrane region" description="Helical" evidence="1">
    <location>
        <begin position="515"/>
        <end position="538"/>
    </location>
</feature>
<accession>A0A5B9MFB4</accession>
<feature type="transmembrane region" description="Helical" evidence="1">
    <location>
        <begin position="484"/>
        <end position="509"/>
    </location>
</feature>
<keyword evidence="1" id="KW-1133">Transmembrane helix</keyword>
<keyword evidence="3" id="KW-1185">Reference proteome</keyword>
<dbReference type="Pfam" id="PF16962">
    <property type="entry name" value="ABC_export"/>
    <property type="match status" value="1"/>
</dbReference>
<evidence type="ECO:0000313" key="2">
    <source>
        <dbReference type="EMBL" id="QEF99818.1"/>
    </source>
</evidence>
<dbReference type="EMBL" id="CP036264">
    <property type="protein sequence ID" value="QEF99818.1"/>
    <property type="molecule type" value="Genomic_DNA"/>
</dbReference>
<dbReference type="RefSeq" id="WP_147869163.1">
    <property type="nucleotide sequence ID" value="NZ_CP036264.1"/>
</dbReference>
<feature type="transmembrane region" description="Helical" evidence="1">
    <location>
        <begin position="113"/>
        <end position="136"/>
    </location>
</feature>
<protein>
    <submittedName>
        <fullName evidence="2">Uncharacterized protein</fullName>
    </submittedName>
</protein>
<feature type="transmembrane region" description="Helical" evidence="1">
    <location>
        <begin position="330"/>
        <end position="352"/>
    </location>
</feature>
<gene>
    <name evidence="2" type="ORF">Mal15_38850</name>
</gene>
<feature type="transmembrane region" description="Helical" evidence="1">
    <location>
        <begin position="438"/>
        <end position="463"/>
    </location>
</feature>
<feature type="transmembrane region" description="Helical" evidence="1">
    <location>
        <begin position="177"/>
        <end position="199"/>
    </location>
</feature>
<feature type="transmembrane region" description="Helical" evidence="1">
    <location>
        <begin position="241"/>
        <end position="260"/>
    </location>
</feature>
<evidence type="ECO:0000256" key="1">
    <source>
        <dbReference type="SAM" id="Phobius"/>
    </source>
</evidence>
<feature type="transmembrane region" description="Helical" evidence="1">
    <location>
        <begin position="31"/>
        <end position="53"/>
    </location>
</feature>
<feature type="transmembrane region" description="Helical" evidence="1">
    <location>
        <begin position="73"/>
        <end position="92"/>
    </location>
</feature>
<keyword evidence="1" id="KW-0472">Membrane</keyword>
<dbReference type="InterPro" id="IPR031584">
    <property type="entry name" value="Put_ABC_export"/>
</dbReference>
<feature type="transmembrane region" description="Helical" evidence="1">
    <location>
        <begin position="142"/>
        <end position="165"/>
    </location>
</feature>
<reference evidence="2 3" key="1">
    <citation type="submission" date="2019-02" db="EMBL/GenBank/DDBJ databases">
        <title>Planctomycetal bacteria perform biofilm scaping via a novel small molecule.</title>
        <authorList>
            <person name="Jeske O."/>
            <person name="Boedeker C."/>
            <person name="Wiegand S."/>
            <person name="Breitling P."/>
            <person name="Kallscheuer N."/>
            <person name="Jogler M."/>
            <person name="Rohde M."/>
            <person name="Petersen J."/>
            <person name="Medema M.H."/>
            <person name="Surup F."/>
            <person name="Jogler C."/>
        </authorList>
    </citation>
    <scope>NUCLEOTIDE SEQUENCE [LARGE SCALE GENOMIC DNA]</scope>
    <source>
        <strain evidence="2 3">Mal15</strain>
    </source>
</reference>
<proteinExistence type="predicted"/>
<dbReference type="KEGG" id="smam:Mal15_38850"/>
<sequence>MIDPALTRLMQMLSRAAFRQAWRLVKRPSGAFFAVFMLGMVGFGMMPTVMMILTADQPTPSAFARVIADSIPVLMYIAAAAMVTTNSGEALLELKPAELQFVLAGPFTNSHILSYRLLTLAFGWLPISGFFAVFMLPHLGSFLGGFLGISSGGILITMLAFQYTLLKPRLSPGVLRAIRLAALTSVAVIVIEAAGRVIAVEESYSITVVSRAINGGPAAWGLSLPFRPFATVMTSDLGIELLVGQLIGLGLITGVTVSCYRTNRGFSELAVEGVARRQKKLERIRGGNVYGISTRKAERSQMLPAFGWFGGVGPVAWSQITSAIRRTGRLVPGIIVLGIVAAITAAAVLQIFPDTIPDAGRTYAVPIALGASAYVGFLLSITSQTGFAASARLLTWYQTLPIRPMAIAAGMVSGSATLLIAIQIAFCLPALVISTQSVVASLSILFAGVAFSLAFATMTNFIAAVTGLRPMPSGTPDVFQGARALVFMMILGLSMTPILLLAVGSAAVAGALFGFSWTYCSIAAGLAMLAWLPALWWFSGMRFVHHEPVGDTA</sequence>
<organism evidence="2 3">
    <name type="scientific">Stieleria maiorica</name>
    <dbReference type="NCBI Taxonomy" id="2795974"/>
    <lineage>
        <taxon>Bacteria</taxon>
        <taxon>Pseudomonadati</taxon>
        <taxon>Planctomycetota</taxon>
        <taxon>Planctomycetia</taxon>
        <taxon>Pirellulales</taxon>
        <taxon>Pirellulaceae</taxon>
        <taxon>Stieleria</taxon>
    </lineage>
</organism>
<dbReference type="Proteomes" id="UP000321353">
    <property type="component" value="Chromosome"/>
</dbReference>
<name>A0A5B9MFB4_9BACT</name>
<dbReference type="AlphaFoldDB" id="A0A5B9MFB4"/>
<feature type="transmembrane region" description="Helical" evidence="1">
    <location>
        <begin position="406"/>
        <end position="432"/>
    </location>
</feature>
<keyword evidence="1" id="KW-0812">Transmembrane</keyword>
<feature type="transmembrane region" description="Helical" evidence="1">
    <location>
        <begin position="372"/>
        <end position="394"/>
    </location>
</feature>